<evidence type="ECO:0000313" key="1">
    <source>
        <dbReference type="EMBL" id="KAL1387554.1"/>
    </source>
</evidence>
<dbReference type="AlphaFoldDB" id="A0ABD1D1G4"/>
<sequence>MLKQAVNPRPDAGCDFNPGQVSAVGELDVCAQVYQHNCSLDSEDNRFHWRHLKLFEALKNGAKCRTTTTRSRRGRGIRNGTRPAVGIDSVALIWGGYLLGCDRDLGLIGWVISLLGTSFWDLTLPIVTSRSLSPGGTEFISFLHVCHN</sequence>
<dbReference type="EMBL" id="JBEHCU010008130">
    <property type="protein sequence ID" value="KAL1387554.1"/>
    <property type="molecule type" value="Genomic_DNA"/>
</dbReference>
<comment type="caution">
    <text evidence="1">The sequence shown here is derived from an EMBL/GenBank/DDBJ whole genome shotgun (WGS) entry which is preliminary data.</text>
</comment>
<keyword evidence="2" id="KW-1185">Reference proteome</keyword>
<name>A0ABD1D1G4_CULPP</name>
<dbReference type="Proteomes" id="UP001562425">
    <property type="component" value="Unassembled WGS sequence"/>
</dbReference>
<evidence type="ECO:0000313" key="2">
    <source>
        <dbReference type="Proteomes" id="UP001562425"/>
    </source>
</evidence>
<organism evidence="1 2">
    <name type="scientific">Culex pipiens pipiens</name>
    <name type="common">Northern house mosquito</name>
    <dbReference type="NCBI Taxonomy" id="38569"/>
    <lineage>
        <taxon>Eukaryota</taxon>
        <taxon>Metazoa</taxon>
        <taxon>Ecdysozoa</taxon>
        <taxon>Arthropoda</taxon>
        <taxon>Hexapoda</taxon>
        <taxon>Insecta</taxon>
        <taxon>Pterygota</taxon>
        <taxon>Neoptera</taxon>
        <taxon>Endopterygota</taxon>
        <taxon>Diptera</taxon>
        <taxon>Nematocera</taxon>
        <taxon>Culicoidea</taxon>
        <taxon>Culicidae</taxon>
        <taxon>Culicinae</taxon>
        <taxon>Culicini</taxon>
        <taxon>Culex</taxon>
        <taxon>Culex</taxon>
    </lineage>
</organism>
<accession>A0ABD1D1G4</accession>
<proteinExistence type="predicted"/>
<gene>
    <name evidence="1" type="ORF">pipiens_012698</name>
</gene>
<reference evidence="1 2" key="1">
    <citation type="submission" date="2024-05" db="EMBL/GenBank/DDBJ databases">
        <title>Culex pipiens pipiens assembly and annotation.</title>
        <authorList>
            <person name="Alout H."/>
            <person name="Durand T."/>
        </authorList>
    </citation>
    <scope>NUCLEOTIDE SEQUENCE [LARGE SCALE GENOMIC DNA]</scope>
    <source>
        <strain evidence="1">HA-2024</strain>
        <tissue evidence="1">Whole body</tissue>
    </source>
</reference>
<protein>
    <submittedName>
        <fullName evidence="1">Uncharacterized protein</fullName>
    </submittedName>
</protein>